<feature type="region of interest" description="Disordered" evidence="1">
    <location>
        <begin position="935"/>
        <end position="1022"/>
    </location>
</feature>
<gene>
    <name evidence="2" type="ORF">ASIM_LOCUS10909</name>
</gene>
<feature type="compositionally biased region" description="Pro residues" evidence="1">
    <location>
        <begin position="260"/>
        <end position="269"/>
    </location>
</feature>
<feature type="compositionally biased region" description="Basic and acidic residues" evidence="1">
    <location>
        <begin position="106"/>
        <end position="120"/>
    </location>
</feature>
<feature type="compositionally biased region" description="Polar residues" evidence="1">
    <location>
        <begin position="752"/>
        <end position="761"/>
    </location>
</feature>
<feature type="region of interest" description="Disordered" evidence="1">
    <location>
        <begin position="655"/>
        <end position="689"/>
    </location>
</feature>
<feature type="compositionally biased region" description="Basic and acidic residues" evidence="1">
    <location>
        <begin position="18"/>
        <end position="42"/>
    </location>
</feature>
<organism evidence="4">
    <name type="scientific">Anisakis simplex</name>
    <name type="common">Herring worm</name>
    <dbReference type="NCBI Taxonomy" id="6269"/>
    <lineage>
        <taxon>Eukaryota</taxon>
        <taxon>Metazoa</taxon>
        <taxon>Ecdysozoa</taxon>
        <taxon>Nematoda</taxon>
        <taxon>Chromadorea</taxon>
        <taxon>Rhabditida</taxon>
        <taxon>Spirurina</taxon>
        <taxon>Ascaridomorpha</taxon>
        <taxon>Ascaridoidea</taxon>
        <taxon>Anisakidae</taxon>
        <taxon>Anisakis</taxon>
        <taxon>Anisakis simplex complex</taxon>
    </lineage>
</organism>
<feature type="region of interest" description="Disordered" evidence="1">
    <location>
        <begin position="1"/>
        <end position="148"/>
    </location>
</feature>
<keyword evidence="3" id="KW-1185">Reference proteome</keyword>
<accession>A0A158PN97</accession>
<name>A0A158PN97_ANISI</name>
<sequence length="1116" mass="119443">MEIGTNELTRPFRIPRRKTGEETLKESDDKSKRKRGAGDSDLRSPLIASASTRKNDSTFSSRIVPPTKRKASQEHRGTAVKKNAAKLPSSGGEVFDKILGSMVNPPKERKPDVPKERDEPGPSGTSAQTRQQQQQQRGGIRQLTREELERQHVDNSACYAFLRKDGLMERLLGHKMLTGRVDSHIALGYLPFDPNEQAPSRKANYASSSAFEEFPKICEPPPVAVAAEERRGPRTPPGSPGREDNSSLMTSRGAASASPSSPPPPPPPEEITDAKKAVDDSSNLIAEMAELTKLPHSQLAECLGEELQNAMKQVDQAVLLSTLKDALIKVGKKNASEMESSQLSQAIQDGSTKLLAMQQQQQHMQNAVDISSPAVEMDIESDRSDNDNEMISDQVQVLPPPPPAPSTPPHQSVVHLLISGANAIPSQTPPTVNIIPTPRCILPTPPPPPPVVLQPAPPPPVIPTTSTTLPVPQPPSISLVNTGLVNTAPVSTTPILISSFNTPPPIPFVASNQQSSLNSTPSLHQDTSTLFCGGAVGVSSSVSNVVTAASLLHTTTSAQLTSFTTPPPPAMPNTALPPPVTPFITASLPRLPVCPSEIASPTPNIASAISVSGASVGVQQSESSATLLIAPSIPPLHTSPLLASVPVNNLPNTPVKFTPSLQQQQTVPVSSSSSQPQAQSSEETKPIRMPLLTTPVDFSKPPPLSSATAQLTASNVHTSPNCQSIFQQTFNVPPPVKTPSSSCAPVKEPVFPSSSHPTFSRPNGDAKRSFNESVSPMKPRMSSVAKETFVASSPYKEHFVRSERRPLVSTPPVQQSSPSAQRQSVIVAEQSQSTPTSQNVIRTLMSALAIPTSSSNTITNNKSMLPSNTISNPSVCTAAVIDISQPPPGGSIVNSRSDSPVLLDRYGCPLPVPAKRSALIDRVQPHTTMMGNVLSSSNSEGFPSRSDMVALRKPPTDVKTEEEDAELVDFSWPPANIEDQQRLKSNGTHNEHAAQLQAQQKQVHSRLNSASKSSAQRAGTSVSAFNEHTSAAQFHKQRNTNAHHPHPPNNDIPNRPLSLIRNPPAVVRMPPPFGMPPPFRMRAHPPFPLRRPPPPASFAHRVQASGGRAMRPTFRR</sequence>
<dbReference type="OrthoDB" id="5876869at2759"/>
<reference evidence="4" key="1">
    <citation type="submission" date="2016-04" db="UniProtKB">
        <authorList>
            <consortium name="WormBaseParasite"/>
        </authorList>
    </citation>
    <scope>IDENTIFICATION</scope>
</reference>
<feature type="region of interest" description="Disordered" evidence="1">
    <location>
        <begin position="227"/>
        <end position="273"/>
    </location>
</feature>
<feature type="compositionally biased region" description="Polar residues" evidence="1">
    <location>
        <begin position="996"/>
        <end position="1022"/>
    </location>
</feature>
<evidence type="ECO:0000313" key="2">
    <source>
        <dbReference type="EMBL" id="VDK43912.1"/>
    </source>
</evidence>
<feature type="compositionally biased region" description="Polar residues" evidence="1">
    <location>
        <begin position="49"/>
        <end position="61"/>
    </location>
</feature>
<feature type="compositionally biased region" description="Low complexity" evidence="1">
    <location>
        <begin position="662"/>
        <end position="681"/>
    </location>
</feature>
<evidence type="ECO:0000256" key="1">
    <source>
        <dbReference type="SAM" id="MobiDB-lite"/>
    </source>
</evidence>
<feature type="region of interest" description="Disordered" evidence="1">
    <location>
        <begin position="749"/>
        <end position="779"/>
    </location>
</feature>
<protein>
    <submittedName>
        <fullName evidence="4">C3H1-type domain-containing protein</fullName>
    </submittedName>
</protein>
<dbReference type="WBParaSite" id="ASIM_0001135101-mRNA-1">
    <property type="protein sequence ID" value="ASIM_0001135101-mRNA-1"/>
    <property type="gene ID" value="ASIM_0001135101"/>
</dbReference>
<evidence type="ECO:0000313" key="4">
    <source>
        <dbReference type="WBParaSite" id="ASIM_0001135101-mRNA-1"/>
    </source>
</evidence>
<dbReference type="EMBL" id="UYRR01031026">
    <property type="protein sequence ID" value="VDK43912.1"/>
    <property type="molecule type" value="Genomic_DNA"/>
</dbReference>
<reference evidence="2 3" key="2">
    <citation type="submission" date="2018-11" db="EMBL/GenBank/DDBJ databases">
        <authorList>
            <consortium name="Pathogen Informatics"/>
        </authorList>
    </citation>
    <scope>NUCLEOTIDE SEQUENCE [LARGE SCALE GENOMIC DNA]</scope>
</reference>
<feature type="compositionally biased region" description="Low complexity" evidence="1">
    <location>
        <begin position="807"/>
        <end position="825"/>
    </location>
</feature>
<dbReference type="AlphaFoldDB" id="A0A158PN97"/>
<dbReference type="Proteomes" id="UP000267096">
    <property type="component" value="Unassembled WGS sequence"/>
</dbReference>
<feature type="compositionally biased region" description="Pro residues" evidence="1">
    <location>
        <begin position="1084"/>
        <end position="1096"/>
    </location>
</feature>
<proteinExistence type="predicted"/>
<evidence type="ECO:0000313" key="3">
    <source>
        <dbReference type="Proteomes" id="UP000267096"/>
    </source>
</evidence>
<feature type="region of interest" description="Disordered" evidence="1">
    <location>
        <begin position="800"/>
        <end position="832"/>
    </location>
</feature>
<feature type="compositionally biased region" description="Low complexity" evidence="1">
    <location>
        <begin position="128"/>
        <end position="142"/>
    </location>
</feature>
<feature type="region of interest" description="Disordered" evidence="1">
    <location>
        <begin position="1084"/>
        <end position="1116"/>
    </location>
</feature>